<dbReference type="RefSeq" id="WP_146621346.1">
    <property type="nucleotide sequence ID" value="NZ_BJCC01000007.1"/>
</dbReference>
<sequence length="115" mass="12771">MITGTFTRNNRGRIISIEITGHAGFGEEGEDIICAGISTLAYSVLNSIDSLAGFQPIVEIDEVEGGYLYAEMLEDLPQEKVNISQILLESLLVGFKTVKEEYPDYIKIRTINIEE</sequence>
<evidence type="ECO:0000256" key="3">
    <source>
        <dbReference type="ARBA" id="ARBA00022801"/>
    </source>
</evidence>
<comment type="caution">
    <text evidence="7">The sequence shown here is derived from an EMBL/GenBank/DDBJ whole genome shotgun (WGS) entry which is preliminary data.</text>
</comment>
<dbReference type="SUPFAM" id="SSF118010">
    <property type="entry name" value="TM1457-like"/>
    <property type="match status" value="1"/>
</dbReference>
<dbReference type="AlphaFoldDB" id="A0A4P5P5X8"/>
<keyword evidence="4" id="KW-0788">Thiol protease</keyword>
<dbReference type="Pfam" id="PF04327">
    <property type="entry name" value="Peptidase_Prp"/>
    <property type="match status" value="1"/>
</dbReference>
<dbReference type="GO" id="GO:0042254">
    <property type="term" value="P:ribosome biogenesis"/>
    <property type="evidence" value="ECO:0007669"/>
    <property type="project" value="UniProtKB-KW"/>
</dbReference>
<dbReference type="GO" id="GO:0006508">
    <property type="term" value="P:proteolysis"/>
    <property type="evidence" value="ECO:0007669"/>
    <property type="project" value="UniProtKB-KW"/>
</dbReference>
<dbReference type="OrthoDB" id="48998at2"/>
<dbReference type="Gene3D" id="3.30.70.1490">
    <property type="entry name" value="Cysteine protease Prp"/>
    <property type="match status" value="1"/>
</dbReference>
<evidence type="ECO:0000256" key="1">
    <source>
        <dbReference type="ARBA" id="ARBA00022517"/>
    </source>
</evidence>
<keyword evidence="2" id="KW-0645">Protease</keyword>
<dbReference type="PANTHER" id="PTHR39178">
    <property type="entry name" value="HYPOTHETICAL RIBOSOME-ASSOCIATED PROTEIN"/>
    <property type="match status" value="1"/>
</dbReference>
<dbReference type="CDD" id="cd16332">
    <property type="entry name" value="Prp-like"/>
    <property type="match status" value="1"/>
</dbReference>
<comment type="similarity">
    <text evidence="5">Belongs to the Prp family.</text>
</comment>
<dbReference type="GO" id="GO:0008234">
    <property type="term" value="F:cysteine-type peptidase activity"/>
    <property type="evidence" value="ECO:0007669"/>
    <property type="project" value="UniProtKB-KW"/>
</dbReference>
<reference evidence="8" key="1">
    <citation type="submission" date="2019-02" db="EMBL/GenBank/DDBJ databases">
        <title>Draft genome sequence of Enterococcus sp. Gos25-1.</title>
        <authorList>
            <person name="Tanaka N."/>
            <person name="Shiwa Y."/>
            <person name="Fujita N."/>
        </authorList>
    </citation>
    <scope>NUCLEOTIDE SEQUENCE [LARGE SCALE GENOMIC DNA]</scope>
    <source>
        <strain evidence="8">Gos25-1</strain>
    </source>
</reference>
<keyword evidence="8" id="KW-1185">Reference proteome</keyword>
<evidence type="ECO:0000256" key="5">
    <source>
        <dbReference type="ARBA" id="ARBA00044503"/>
    </source>
</evidence>
<evidence type="ECO:0000256" key="4">
    <source>
        <dbReference type="ARBA" id="ARBA00022807"/>
    </source>
</evidence>
<evidence type="ECO:0000313" key="7">
    <source>
        <dbReference type="EMBL" id="GCF92856.1"/>
    </source>
</evidence>
<evidence type="ECO:0000256" key="2">
    <source>
        <dbReference type="ARBA" id="ARBA00022670"/>
    </source>
</evidence>
<evidence type="ECO:0000256" key="6">
    <source>
        <dbReference type="ARBA" id="ARBA00044538"/>
    </source>
</evidence>
<keyword evidence="3" id="KW-0378">Hydrolase</keyword>
<dbReference type="PANTHER" id="PTHR39178:SF1">
    <property type="entry name" value="RIBOSOMAL-PROCESSING CYSTEINE PROTEASE PRP"/>
    <property type="match status" value="1"/>
</dbReference>
<dbReference type="Proteomes" id="UP000290567">
    <property type="component" value="Unassembled WGS sequence"/>
</dbReference>
<dbReference type="InterPro" id="IPR007422">
    <property type="entry name" value="Peptidase_Prp"/>
</dbReference>
<protein>
    <recommendedName>
        <fullName evidence="6">Ribosomal processing cysteine protease Prp</fullName>
    </recommendedName>
</protein>
<accession>A0A4P5P5X8</accession>
<dbReference type="InterPro" id="IPR036764">
    <property type="entry name" value="Peptidase_Prp_sf"/>
</dbReference>
<name>A0A4P5P5X8_9ENTE</name>
<proteinExistence type="inferred from homology"/>
<gene>
    <name evidence="7" type="ORF">NRIC_07470</name>
</gene>
<keyword evidence="1" id="KW-0690">Ribosome biogenesis</keyword>
<evidence type="ECO:0000313" key="8">
    <source>
        <dbReference type="Proteomes" id="UP000290567"/>
    </source>
</evidence>
<organism evidence="7 8">
    <name type="scientific">Enterococcus florum</name>
    <dbReference type="NCBI Taxonomy" id="2480627"/>
    <lineage>
        <taxon>Bacteria</taxon>
        <taxon>Bacillati</taxon>
        <taxon>Bacillota</taxon>
        <taxon>Bacilli</taxon>
        <taxon>Lactobacillales</taxon>
        <taxon>Enterococcaceae</taxon>
        <taxon>Enterococcus</taxon>
    </lineage>
</organism>
<dbReference type="EMBL" id="BJCC01000007">
    <property type="protein sequence ID" value="GCF92856.1"/>
    <property type="molecule type" value="Genomic_DNA"/>
</dbReference>